<protein>
    <recommendedName>
        <fullName evidence="7">Ankyrin</fullName>
    </recommendedName>
</protein>
<dbReference type="EMBL" id="JACVVK020000035">
    <property type="protein sequence ID" value="KAK7500700.1"/>
    <property type="molecule type" value="Genomic_DNA"/>
</dbReference>
<feature type="repeat" description="ANK" evidence="3">
    <location>
        <begin position="90"/>
        <end position="122"/>
    </location>
</feature>
<evidence type="ECO:0000256" key="3">
    <source>
        <dbReference type="PROSITE-ProRule" id="PRU00023"/>
    </source>
</evidence>
<dbReference type="InterPro" id="IPR036770">
    <property type="entry name" value="Ankyrin_rpt-contain_sf"/>
</dbReference>
<evidence type="ECO:0000313" key="5">
    <source>
        <dbReference type="EMBL" id="KAK7500700.1"/>
    </source>
</evidence>
<evidence type="ECO:0008006" key="7">
    <source>
        <dbReference type="Google" id="ProtNLM"/>
    </source>
</evidence>
<evidence type="ECO:0000313" key="6">
    <source>
        <dbReference type="Proteomes" id="UP001519460"/>
    </source>
</evidence>
<evidence type="ECO:0000256" key="1">
    <source>
        <dbReference type="ARBA" id="ARBA00022737"/>
    </source>
</evidence>
<evidence type="ECO:0000256" key="2">
    <source>
        <dbReference type="ARBA" id="ARBA00023043"/>
    </source>
</evidence>
<organism evidence="5 6">
    <name type="scientific">Batillaria attramentaria</name>
    <dbReference type="NCBI Taxonomy" id="370345"/>
    <lineage>
        <taxon>Eukaryota</taxon>
        <taxon>Metazoa</taxon>
        <taxon>Spiralia</taxon>
        <taxon>Lophotrochozoa</taxon>
        <taxon>Mollusca</taxon>
        <taxon>Gastropoda</taxon>
        <taxon>Caenogastropoda</taxon>
        <taxon>Sorbeoconcha</taxon>
        <taxon>Cerithioidea</taxon>
        <taxon>Batillariidae</taxon>
        <taxon>Batillaria</taxon>
    </lineage>
</organism>
<proteinExistence type="predicted"/>
<dbReference type="PROSITE" id="PS50088">
    <property type="entry name" value="ANK_REPEAT"/>
    <property type="match status" value="1"/>
</dbReference>
<dbReference type="Gene3D" id="1.25.40.20">
    <property type="entry name" value="Ankyrin repeat-containing domain"/>
    <property type="match status" value="1"/>
</dbReference>
<dbReference type="SUPFAM" id="SSF48403">
    <property type="entry name" value="Ankyrin repeat"/>
    <property type="match status" value="1"/>
</dbReference>
<dbReference type="PROSITE" id="PS50297">
    <property type="entry name" value="ANK_REP_REGION"/>
    <property type="match status" value="1"/>
</dbReference>
<comment type="caution">
    <text evidence="5">The sequence shown here is derived from an EMBL/GenBank/DDBJ whole genome shotgun (WGS) entry which is preliminary data.</text>
</comment>
<name>A0ABD0LNF0_9CAEN</name>
<evidence type="ECO:0000256" key="4">
    <source>
        <dbReference type="SAM" id="MobiDB-lite"/>
    </source>
</evidence>
<keyword evidence="2 3" id="KW-0040">ANK repeat</keyword>
<keyword evidence="1" id="KW-0677">Repeat</keyword>
<reference evidence="5 6" key="1">
    <citation type="journal article" date="2023" name="Sci. Data">
        <title>Genome assembly of the Korean intertidal mud-creeper Batillaria attramentaria.</title>
        <authorList>
            <person name="Patra A.K."/>
            <person name="Ho P.T."/>
            <person name="Jun S."/>
            <person name="Lee S.J."/>
            <person name="Kim Y."/>
            <person name="Won Y.J."/>
        </authorList>
    </citation>
    <scope>NUCLEOTIDE SEQUENCE [LARGE SCALE GENOMIC DNA]</scope>
    <source>
        <strain evidence="5">Wonlab-2016</strain>
    </source>
</reference>
<dbReference type="Proteomes" id="UP001519460">
    <property type="component" value="Unassembled WGS sequence"/>
</dbReference>
<dbReference type="PANTHER" id="PTHR24171:SF9">
    <property type="entry name" value="ANKYRIN REPEAT DOMAIN-CONTAINING PROTEIN 39"/>
    <property type="match status" value="1"/>
</dbReference>
<dbReference type="PANTHER" id="PTHR24171">
    <property type="entry name" value="ANKYRIN REPEAT DOMAIN-CONTAINING PROTEIN 39-RELATED"/>
    <property type="match status" value="1"/>
</dbReference>
<gene>
    <name evidence="5" type="ORF">BaRGS_00007944</name>
</gene>
<dbReference type="AlphaFoldDB" id="A0ABD0LNF0"/>
<feature type="region of interest" description="Disordered" evidence="4">
    <location>
        <begin position="171"/>
        <end position="192"/>
    </location>
</feature>
<dbReference type="InterPro" id="IPR002110">
    <property type="entry name" value="Ankyrin_rpt"/>
</dbReference>
<keyword evidence="6" id="KW-1185">Reference proteome</keyword>
<feature type="compositionally biased region" description="Polar residues" evidence="4">
    <location>
        <begin position="219"/>
        <end position="229"/>
    </location>
</feature>
<accession>A0ABD0LNF0</accession>
<sequence>MAAEYEDSILKDLRAHLQAAKIPLENVSTLAKQGDDKLVQQFLTENIQIEGSGAEARQSQLYIGCFWGIRDVVRQLLEAGIEPNKQNRGSLWTPLHAAAFQEHGPVVLILLDHGAQPELPDSEGRTPKDFASASDKIWPLFAAMGLERTPRAELIEKKIIRKGSARTVPREPGFGIKMADCSGPRGSSGREDERYMQAAMMGDVLADDEPGARQAARPTGNQPQFSLWK</sequence>
<dbReference type="Pfam" id="PF12796">
    <property type="entry name" value="Ank_2"/>
    <property type="match status" value="1"/>
</dbReference>
<feature type="region of interest" description="Disordered" evidence="4">
    <location>
        <begin position="205"/>
        <end position="229"/>
    </location>
</feature>